<reference evidence="6" key="1">
    <citation type="submission" date="2020-05" db="EMBL/GenBank/DDBJ databases">
        <title>Mycena genomes resolve the evolution of fungal bioluminescence.</title>
        <authorList>
            <person name="Tsai I.J."/>
        </authorList>
    </citation>
    <scope>NUCLEOTIDE SEQUENCE</scope>
    <source>
        <strain evidence="6">160909Yilan</strain>
    </source>
</reference>
<evidence type="ECO:0000313" key="6">
    <source>
        <dbReference type="EMBL" id="KAF7367083.1"/>
    </source>
</evidence>
<dbReference type="GO" id="GO:0005634">
    <property type="term" value="C:nucleus"/>
    <property type="evidence" value="ECO:0007669"/>
    <property type="project" value="TreeGrafter"/>
</dbReference>
<gene>
    <name evidence="6" type="ORF">MSAN_00967700</name>
</gene>
<dbReference type="PROSITE" id="PS50294">
    <property type="entry name" value="WD_REPEATS_REGION"/>
    <property type="match status" value="14"/>
</dbReference>
<dbReference type="SMART" id="SM00320">
    <property type="entry name" value="WD40"/>
    <property type="match status" value="15"/>
</dbReference>
<dbReference type="InterPro" id="IPR020472">
    <property type="entry name" value="WD40_PAC1"/>
</dbReference>
<feature type="repeat" description="WD" evidence="4">
    <location>
        <begin position="1033"/>
        <end position="1074"/>
    </location>
</feature>
<dbReference type="InterPro" id="IPR027417">
    <property type="entry name" value="P-loop_NTPase"/>
</dbReference>
<accession>A0A8H6YTV9</accession>
<feature type="repeat" description="WD" evidence="4">
    <location>
        <begin position="677"/>
        <end position="718"/>
    </location>
</feature>
<dbReference type="Gene3D" id="3.40.50.300">
    <property type="entry name" value="P-loop containing nucleotide triphosphate hydrolases"/>
    <property type="match status" value="1"/>
</dbReference>
<dbReference type="SMART" id="SM00564">
    <property type="entry name" value="PQQ"/>
    <property type="match status" value="10"/>
</dbReference>
<keyword evidence="3" id="KW-0677">Repeat</keyword>
<dbReference type="InterPro" id="IPR019775">
    <property type="entry name" value="WD40_repeat_CS"/>
</dbReference>
<dbReference type="GO" id="GO:0043161">
    <property type="term" value="P:proteasome-mediated ubiquitin-dependent protein catabolic process"/>
    <property type="evidence" value="ECO:0007669"/>
    <property type="project" value="TreeGrafter"/>
</dbReference>
<dbReference type="SUPFAM" id="SSF50978">
    <property type="entry name" value="WD40 repeat-like"/>
    <property type="match status" value="2"/>
</dbReference>
<organism evidence="6 7">
    <name type="scientific">Mycena sanguinolenta</name>
    <dbReference type="NCBI Taxonomy" id="230812"/>
    <lineage>
        <taxon>Eukaryota</taxon>
        <taxon>Fungi</taxon>
        <taxon>Dikarya</taxon>
        <taxon>Basidiomycota</taxon>
        <taxon>Agaricomycotina</taxon>
        <taxon>Agaricomycetes</taxon>
        <taxon>Agaricomycetidae</taxon>
        <taxon>Agaricales</taxon>
        <taxon>Marasmiineae</taxon>
        <taxon>Mycenaceae</taxon>
        <taxon>Mycena</taxon>
    </lineage>
</organism>
<dbReference type="OrthoDB" id="3266532at2759"/>
<dbReference type="Pfam" id="PF00400">
    <property type="entry name" value="WD40"/>
    <property type="match status" value="10"/>
</dbReference>
<feature type="repeat" description="WD" evidence="4">
    <location>
        <begin position="1117"/>
        <end position="1158"/>
    </location>
</feature>
<feature type="repeat" description="WD" evidence="4">
    <location>
        <begin position="719"/>
        <end position="760"/>
    </location>
</feature>
<feature type="repeat" description="WD" evidence="4">
    <location>
        <begin position="1075"/>
        <end position="1116"/>
    </location>
</feature>
<dbReference type="PANTHER" id="PTHR19849:SF0">
    <property type="entry name" value="PHOSPHOLIPASE A-2-ACTIVATING PROTEIN"/>
    <property type="match status" value="1"/>
</dbReference>
<dbReference type="InterPro" id="IPR018391">
    <property type="entry name" value="PQQ_b-propeller_rpt"/>
</dbReference>
<sequence length="1383" mass="152214">MIGRKQKKSSNFWDNLRRKLTPNTMEKAINTSREMGETELHIAAVYGSTGGAGGSGAHYGHGGAGGIGQGPNFSAGVMHVNNIDTASRQAHTALLPWLAPKALFKANIGVGASARRACTENTRIELISRLKQWANSADSSPIFWLSGMAGTGKSTVAYTLCKHWCTEGCLGASFFCSRDDEKARSRISIVPTIAHQLLVLSESFAQLMKQIPIELVIPALDDHVDKLLVQPWFSASEAQLPTKPMLVVIDALDEIEQEEGSELIKQLIQAVSMSRRLHGLKFFITSRPHPRIVDECSSIDQKAVYHMEDIDPKKASQDVRHFLDAELADLPSWRRENIAAESGGLIIYASTIVRYLHPPNFPLSSNQKAKRLDMLKTTGHHVTRLGEQYEFLIDSLYKAILVEAFPDVGQEVETSKRVLYCVVTTHQPLRISDLAALVVDPTEEADDEAVHNALKSFYAVLYISSRDQCIYTFHKSFPDFILDSNRSPELANPARSYFADRTHDCLAIMNTSLQFNICNLTSSFLLDEDDESLPERVATNIGSELRYACQYWAAHLISVHDPQDVQQLSVALLEFCSLKVLFWMEAMNLLKLNCRLPIHLARIWALQVPNSELNQYMGASQRLWASFVESQAMRSTPHLYMASTFSQATLSDMQRSLLQPWHQLIWDATTGNELMKIEGHTHSVRSVAFSPNGAQIVSGSDDKTVRIWDSTTGTELMKMEGHTDRVWSVAFSPNGAQIVSVSSDKTVRIWDATTGNELMKMEGHTRLVQSDATTGNELMKMEGHTHWVESVAFSPNGAQIVSGSSDTTVRIWDAITGNELIKIEGHTHSVRSVAFSPNGAEIVSGSSDKTVRIWDATTGNELMKMEGHTELVGSVAFSPNGAQIVSGSFDKTVQIWDATTRNELMKMEGHTELVRSVAFSPNGAQIVSGSFDNTVQIWDATTRNELMKMEGHTELVESVAFSPNGAQIVSGSFDKTVRIWDATTGNELIKIEGHTQSVKSVAFSPNGAQIVSGSFDNTVRIWDATTGNELMKMEGHTELVESVAFLPNGAQIVSGSDDKTVRIWDATTGNELMKMEGHTEPVESVAFSPNGAQIVSGSFDNTVRIWDATTGNELMKMEGHTELVESVAFLPNGAQIVSGSSDKTVRIWDATTGNELMKMEGHTEPVESVAFSPNGAQIVSGSSDKTVRIWDATTGNELMKIEGHTESVWSVAFSPNGAQIVSGSSDKTVRIWDATTGNELMKMVGHTELVKSVAFSSNGAQIVSGSFDKSVWIWDATIRNELMKMEGHTELVKSVAFSPNVAQIVSGSSTGNKAITMDFWLFQDDGWVVLSKHPHLHLFWYPAELHCTLHTTPCLYIIPAKPQTYLELDSGTLGPKWASIFSQ</sequence>
<feature type="repeat" description="WD" evidence="4">
    <location>
        <begin position="1201"/>
        <end position="1242"/>
    </location>
</feature>
<dbReference type="InterPro" id="IPR015943">
    <property type="entry name" value="WD40/YVTN_repeat-like_dom_sf"/>
</dbReference>
<dbReference type="PANTHER" id="PTHR19849">
    <property type="entry name" value="PHOSPHOLIPASE A-2-ACTIVATING PROTEIN"/>
    <property type="match status" value="1"/>
</dbReference>
<dbReference type="PRINTS" id="PR00320">
    <property type="entry name" value="GPROTEINBRPT"/>
</dbReference>
<dbReference type="Gene3D" id="2.130.10.10">
    <property type="entry name" value="YVTN repeat-like/Quinoprotein amine dehydrogenase"/>
    <property type="match status" value="6"/>
</dbReference>
<feature type="repeat" description="WD" evidence="4">
    <location>
        <begin position="949"/>
        <end position="990"/>
    </location>
</feature>
<dbReference type="InterPro" id="IPR001680">
    <property type="entry name" value="WD40_rpt"/>
</dbReference>
<dbReference type="GO" id="GO:0043130">
    <property type="term" value="F:ubiquitin binding"/>
    <property type="evidence" value="ECO:0007669"/>
    <property type="project" value="TreeGrafter"/>
</dbReference>
<evidence type="ECO:0000256" key="1">
    <source>
        <dbReference type="ARBA" id="ARBA00022490"/>
    </source>
</evidence>
<evidence type="ECO:0000256" key="4">
    <source>
        <dbReference type="PROSITE-ProRule" id="PRU00221"/>
    </source>
</evidence>
<comment type="caution">
    <text evidence="6">The sequence shown here is derived from an EMBL/GenBank/DDBJ whole genome shotgun (WGS) entry which is preliminary data.</text>
</comment>
<dbReference type="InterPro" id="IPR056884">
    <property type="entry name" value="NPHP3-like_N"/>
</dbReference>
<dbReference type="PROSITE" id="PS00678">
    <property type="entry name" value="WD_REPEATS_1"/>
    <property type="match status" value="11"/>
</dbReference>
<dbReference type="GO" id="GO:0005737">
    <property type="term" value="C:cytoplasm"/>
    <property type="evidence" value="ECO:0007669"/>
    <property type="project" value="TreeGrafter"/>
</dbReference>
<dbReference type="InterPro" id="IPR036322">
    <property type="entry name" value="WD40_repeat_dom_sf"/>
</dbReference>
<dbReference type="CDD" id="cd00200">
    <property type="entry name" value="WD40"/>
    <property type="match status" value="2"/>
</dbReference>
<dbReference type="SUPFAM" id="SSF52540">
    <property type="entry name" value="P-loop containing nucleoside triphosphate hydrolases"/>
    <property type="match status" value="1"/>
</dbReference>
<dbReference type="GO" id="GO:0010992">
    <property type="term" value="P:ubiquitin recycling"/>
    <property type="evidence" value="ECO:0007669"/>
    <property type="project" value="TreeGrafter"/>
</dbReference>
<feature type="repeat" description="WD" evidence="4">
    <location>
        <begin position="823"/>
        <end position="864"/>
    </location>
</feature>
<evidence type="ECO:0000259" key="5">
    <source>
        <dbReference type="Pfam" id="PF24883"/>
    </source>
</evidence>
<dbReference type="Pfam" id="PF24883">
    <property type="entry name" value="NPHP3_N"/>
    <property type="match status" value="1"/>
</dbReference>
<dbReference type="EMBL" id="JACAZH010000006">
    <property type="protein sequence ID" value="KAF7367083.1"/>
    <property type="molecule type" value="Genomic_DNA"/>
</dbReference>
<feature type="repeat" description="WD" evidence="4">
    <location>
        <begin position="781"/>
        <end position="822"/>
    </location>
</feature>
<name>A0A8H6YTV9_9AGAR</name>
<keyword evidence="7" id="KW-1185">Reference proteome</keyword>
<feature type="repeat" description="WD" evidence="4">
    <location>
        <begin position="991"/>
        <end position="1032"/>
    </location>
</feature>
<feature type="repeat" description="WD" evidence="4">
    <location>
        <begin position="1243"/>
        <end position="1284"/>
    </location>
</feature>
<dbReference type="Proteomes" id="UP000623467">
    <property type="component" value="Unassembled WGS sequence"/>
</dbReference>
<feature type="domain" description="Nephrocystin 3-like N-terminal" evidence="5">
    <location>
        <begin position="129"/>
        <end position="287"/>
    </location>
</feature>
<keyword evidence="2 4" id="KW-0853">WD repeat</keyword>
<evidence type="ECO:0000256" key="3">
    <source>
        <dbReference type="ARBA" id="ARBA00022737"/>
    </source>
</evidence>
<dbReference type="SUPFAM" id="SSF50965">
    <property type="entry name" value="Galactose oxidase, central domain"/>
    <property type="match status" value="1"/>
</dbReference>
<evidence type="ECO:0000256" key="2">
    <source>
        <dbReference type="ARBA" id="ARBA00022574"/>
    </source>
</evidence>
<dbReference type="InterPro" id="IPR011043">
    <property type="entry name" value="Gal_Oxase/kelch_b-propeller"/>
</dbReference>
<protein>
    <submittedName>
        <fullName evidence="6">WD40 repeat-like protein</fullName>
    </submittedName>
</protein>
<dbReference type="Pfam" id="PF25173">
    <property type="entry name" value="Beta-prop_WDR3_1st"/>
    <property type="match status" value="1"/>
</dbReference>
<feature type="repeat" description="WD" evidence="4">
    <location>
        <begin position="1159"/>
        <end position="1200"/>
    </location>
</feature>
<dbReference type="PROSITE" id="PS50082">
    <property type="entry name" value="WD_REPEATS_2"/>
    <property type="match status" value="14"/>
</dbReference>
<feature type="repeat" description="WD" evidence="4">
    <location>
        <begin position="865"/>
        <end position="906"/>
    </location>
</feature>
<keyword evidence="1" id="KW-0963">Cytoplasm</keyword>
<evidence type="ECO:0000313" key="7">
    <source>
        <dbReference type="Proteomes" id="UP000623467"/>
    </source>
</evidence>
<proteinExistence type="predicted"/>
<feature type="repeat" description="WD" evidence="4">
    <location>
        <begin position="907"/>
        <end position="948"/>
    </location>
</feature>